<name>A0A151IZN5_9HYME</name>
<proteinExistence type="predicted"/>
<dbReference type="EMBL" id="KQ980678">
    <property type="protein sequence ID" value="KYN14577.1"/>
    <property type="molecule type" value="Genomic_DNA"/>
</dbReference>
<dbReference type="STRING" id="471704.A0A151IZN5"/>
<dbReference type="PANTHER" id="PTHR47331">
    <property type="entry name" value="PHD-TYPE DOMAIN-CONTAINING PROTEIN"/>
    <property type="match status" value="1"/>
</dbReference>
<organism evidence="1 2">
    <name type="scientific">Trachymyrmex cornetzi</name>
    <dbReference type="NCBI Taxonomy" id="471704"/>
    <lineage>
        <taxon>Eukaryota</taxon>
        <taxon>Metazoa</taxon>
        <taxon>Ecdysozoa</taxon>
        <taxon>Arthropoda</taxon>
        <taxon>Hexapoda</taxon>
        <taxon>Insecta</taxon>
        <taxon>Pterygota</taxon>
        <taxon>Neoptera</taxon>
        <taxon>Endopterygota</taxon>
        <taxon>Hymenoptera</taxon>
        <taxon>Apocrita</taxon>
        <taxon>Aculeata</taxon>
        <taxon>Formicoidea</taxon>
        <taxon>Formicidae</taxon>
        <taxon>Myrmicinae</taxon>
        <taxon>Trachymyrmex</taxon>
    </lineage>
</organism>
<sequence length="274" mass="30998">QGISFADPDPSSRHRIHLLIGADLYGSLLKNGLPIGTPTAQLTALGWIISGPTGRGRIESENICVCHNVSTHDTNSLLRQFWEDAEVSRPPPLTDEEERCEQHFLATHSHSPEGRYIVRLPFRHELSIDIGDSLRIATVFYEKMKRKLRRHAELSAQYNDFLAEYLALGHMSAIESPSDTALTPVYILHHSVLRETSSTTKLRVVFNASCKTTNGTSLNNHLLVGPKLQQDLPAILLRWRQWRVVYAADIAKMFRQILVNNLDTDFQRILCRPS</sequence>
<protein>
    <recommendedName>
        <fullName evidence="3">Peptidase aspartic putative domain-containing protein</fullName>
    </recommendedName>
</protein>
<dbReference type="PANTHER" id="PTHR47331:SF5">
    <property type="entry name" value="RIBONUCLEASE H"/>
    <property type="match status" value="1"/>
</dbReference>
<dbReference type="AlphaFoldDB" id="A0A151IZN5"/>
<evidence type="ECO:0008006" key="3">
    <source>
        <dbReference type="Google" id="ProtNLM"/>
    </source>
</evidence>
<reference evidence="1 2" key="1">
    <citation type="submission" date="2015-09" db="EMBL/GenBank/DDBJ databases">
        <title>Trachymyrmex cornetzi WGS genome.</title>
        <authorList>
            <person name="Nygaard S."/>
            <person name="Hu H."/>
            <person name="Boomsma J."/>
            <person name="Zhang G."/>
        </authorList>
    </citation>
    <scope>NUCLEOTIDE SEQUENCE [LARGE SCALE GENOMIC DNA]</scope>
    <source>
        <strain evidence="1">Tcor2-1</strain>
        <tissue evidence="1">Whole body</tissue>
    </source>
</reference>
<gene>
    <name evidence="1" type="ORF">ALC57_13211</name>
</gene>
<evidence type="ECO:0000313" key="1">
    <source>
        <dbReference type="EMBL" id="KYN14577.1"/>
    </source>
</evidence>
<evidence type="ECO:0000313" key="2">
    <source>
        <dbReference type="Proteomes" id="UP000078492"/>
    </source>
</evidence>
<dbReference type="Proteomes" id="UP000078492">
    <property type="component" value="Unassembled WGS sequence"/>
</dbReference>
<accession>A0A151IZN5</accession>
<keyword evidence="2" id="KW-1185">Reference proteome</keyword>
<feature type="non-terminal residue" evidence="1">
    <location>
        <position position="1"/>
    </location>
</feature>